<protein>
    <recommendedName>
        <fullName evidence="2">DUF7806 domain-containing protein</fullName>
    </recommendedName>
</protein>
<evidence type="ECO:0000313" key="4">
    <source>
        <dbReference type="Proteomes" id="UP000467841"/>
    </source>
</evidence>
<reference evidence="3" key="1">
    <citation type="submission" date="2020-01" db="EMBL/GenBank/DDBJ databases">
        <authorList>
            <person name="Mishra B."/>
        </authorList>
    </citation>
    <scope>NUCLEOTIDE SEQUENCE [LARGE SCALE GENOMIC DNA]</scope>
</reference>
<evidence type="ECO:0000259" key="2">
    <source>
        <dbReference type="Pfam" id="PF25091"/>
    </source>
</evidence>
<organism evidence="3 4">
    <name type="scientific">Microthlaspi erraticum</name>
    <dbReference type="NCBI Taxonomy" id="1685480"/>
    <lineage>
        <taxon>Eukaryota</taxon>
        <taxon>Viridiplantae</taxon>
        <taxon>Streptophyta</taxon>
        <taxon>Embryophyta</taxon>
        <taxon>Tracheophyta</taxon>
        <taxon>Spermatophyta</taxon>
        <taxon>Magnoliopsida</taxon>
        <taxon>eudicotyledons</taxon>
        <taxon>Gunneridae</taxon>
        <taxon>Pentapetalae</taxon>
        <taxon>rosids</taxon>
        <taxon>malvids</taxon>
        <taxon>Brassicales</taxon>
        <taxon>Brassicaceae</taxon>
        <taxon>Coluteocarpeae</taxon>
        <taxon>Microthlaspi</taxon>
    </lineage>
</organism>
<evidence type="ECO:0000313" key="3">
    <source>
        <dbReference type="EMBL" id="CAA7036434.1"/>
    </source>
</evidence>
<dbReference type="OrthoDB" id="759501at2759"/>
<comment type="caution">
    <text evidence="3">The sequence shown here is derived from an EMBL/GenBank/DDBJ whole genome shotgun (WGS) entry which is preliminary data.</text>
</comment>
<dbReference type="InterPro" id="IPR056708">
    <property type="entry name" value="DUF7806"/>
</dbReference>
<evidence type="ECO:0000256" key="1">
    <source>
        <dbReference type="SAM" id="MobiDB-lite"/>
    </source>
</evidence>
<dbReference type="EMBL" id="CACVBM020001163">
    <property type="protein sequence ID" value="CAA7036434.1"/>
    <property type="molecule type" value="Genomic_DNA"/>
</dbReference>
<name>A0A6D2J4N8_9BRAS</name>
<dbReference type="PANTHER" id="PTHR35489">
    <property type="entry name" value="TITAN9"/>
    <property type="match status" value="1"/>
</dbReference>
<feature type="domain" description="DUF7806" evidence="2">
    <location>
        <begin position="185"/>
        <end position="279"/>
    </location>
</feature>
<dbReference type="AlphaFoldDB" id="A0A6D2J4N8"/>
<feature type="compositionally biased region" description="Basic and acidic residues" evidence="1">
    <location>
        <begin position="103"/>
        <end position="126"/>
    </location>
</feature>
<gene>
    <name evidence="3" type="ORF">MERR_LOCUS23669</name>
</gene>
<feature type="region of interest" description="Disordered" evidence="1">
    <location>
        <begin position="103"/>
        <end position="154"/>
    </location>
</feature>
<dbReference type="Pfam" id="PF25091">
    <property type="entry name" value="DUF7806"/>
    <property type="match status" value="1"/>
</dbReference>
<sequence length="282" mass="32264">MDSLYRKLYEKYTKLKKKKFSELDEISIGQEEKFLNFVSASEELIQHLRSENENLRGIVGNLRSDITSIRSNKGEESLEYQKLYMEEERKNKELSKEVDKLKELIKEGHPRNSRDQSGKQQERKTPESAQVTTRSMRKRSRLSEDTLETDMAPPPISIHHKATENLLVSQPQCCKTTDDGSSSSAGCVFQALGEHLLRMKLSTAYEGDRVCITALDPSSGLSFSLTFVKNSTSEESELLYEVVSLGTFERVAPKWMRDVIKFSTSMCSVFFERVSRVIKPHC</sequence>
<proteinExistence type="predicted"/>
<dbReference type="PANTHER" id="PTHR35489:SF2">
    <property type="entry name" value="TITAN9"/>
    <property type="match status" value="1"/>
</dbReference>
<dbReference type="Proteomes" id="UP000467841">
    <property type="component" value="Unassembled WGS sequence"/>
</dbReference>
<accession>A0A6D2J4N8</accession>
<dbReference type="GO" id="GO:0003006">
    <property type="term" value="P:developmental process involved in reproduction"/>
    <property type="evidence" value="ECO:0007669"/>
    <property type="project" value="TreeGrafter"/>
</dbReference>
<keyword evidence="4" id="KW-1185">Reference proteome</keyword>